<evidence type="ECO:0000259" key="2">
    <source>
        <dbReference type="PROSITE" id="PS50209"/>
    </source>
</evidence>
<dbReference type="GO" id="GO:0042981">
    <property type="term" value="P:regulation of apoptotic process"/>
    <property type="evidence" value="ECO:0007669"/>
    <property type="project" value="InterPro"/>
</dbReference>
<dbReference type="InterPro" id="IPR011029">
    <property type="entry name" value="DEATH-like_dom_sf"/>
</dbReference>
<evidence type="ECO:0000313" key="4">
    <source>
        <dbReference type="Proteomes" id="UP001162480"/>
    </source>
</evidence>
<keyword evidence="4" id="KW-1185">Reference proteome</keyword>
<feature type="region of interest" description="Disordered" evidence="1">
    <location>
        <begin position="50"/>
        <end position="71"/>
    </location>
</feature>
<evidence type="ECO:0000256" key="1">
    <source>
        <dbReference type="SAM" id="MobiDB-lite"/>
    </source>
</evidence>
<evidence type="ECO:0000313" key="3">
    <source>
        <dbReference type="EMBL" id="CAI9741488.1"/>
    </source>
</evidence>
<dbReference type="AlphaFoldDB" id="A0AA36FPM3"/>
<dbReference type="Gene3D" id="1.10.533.10">
    <property type="entry name" value="Death Domain, Fas"/>
    <property type="match status" value="1"/>
</dbReference>
<accession>A0AA36FPM3</accession>
<dbReference type="SUPFAM" id="SSF47986">
    <property type="entry name" value="DEATH domain"/>
    <property type="match status" value="1"/>
</dbReference>
<name>A0AA36FPM3_OCTVU</name>
<dbReference type="InterPro" id="IPR001315">
    <property type="entry name" value="CARD"/>
</dbReference>
<dbReference type="CDD" id="cd01671">
    <property type="entry name" value="CARD"/>
    <property type="match status" value="1"/>
</dbReference>
<organism evidence="3 4">
    <name type="scientific">Octopus vulgaris</name>
    <name type="common">Common octopus</name>
    <dbReference type="NCBI Taxonomy" id="6645"/>
    <lineage>
        <taxon>Eukaryota</taxon>
        <taxon>Metazoa</taxon>
        <taxon>Spiralia</taxon>
        <taxon>Lophotrochozoa</taxon>
        <taxon>Mollusca</taxon>
        <taxon>Cephalopoda</taxon>
        <taxon>Coleoidea</taxon>
        <taxon>Octopodiformes</taxon>
        <taxon>Octopoda</taxon>
        <taxon>Incirrata</taxon>
        <taxon>Octopodidae</taxon>
        <taxon>Octopus</taxon>
    </lineage>
</organism>
<dbReference type="EMBL" id="OX597839">
    <property type="protein sequence ID" value="CAI9741488.1"/>
    <property type="molecule type" value="Genomic_DNA"/>
</dbReference>
<gene>
    <name evidence="3" type="ORF">OCTVUL_1B019164</name>
</gene>
<dbReference type="Proteomes" id="UP001162480">
    <property type="component" value="Chromosome 26"/>
</dbReference>
<proteinExistence type="predicted"/>
<protein>
    <submittedName>
        <fullName evidence="3">Caspase-7-like</fullName>
    </submittedName>
</protein>
<reference evidence="3" key="1">
    <citation type="submission" date="2023-08" db="EMBL/GenBank/DDBJ databases">
        <authorList>
            <person name="Alioto T."/>
            <person name="Alioto T."/>
            <person name="Gomez Garrido J."/>
        </authorList>
    </citation>
    <scope>NUCLEOTIDE SEQUENCE</scope>
</reference>
<sequence>MSMNDDQVFYISKDQFQKLRVDFVKHMDDIKSFLDEALSNGLLTDSHKESIMSERDSNNQKRRLHEILERN</sequence>
<dbReference type="PROSITE" id="PS50209">
    <property type="entry name" value="CARD"/>
    <property type="match status" value="1"/>
</dbReference>
<feature type="domain" description="CARD" evidence="2">
    <location>
        <begin position="8"/>
        <end position="71"/>
    </location>
</feature>